<feature type="region of interest" description="Disordered" evidence="1">
    <location>
        <begin position="1"/>
        <end position="39"/>
    </location>
</feature>
<evidence type="ECO:0000313" key="3">
    <source>
        <dbReference type="Proteomes" id="UP000620124"/>
    </source>
</evidence>
<reference evidence="2" key="1">
    <citation type="submission" date="2020-05" db="EMBL/GenBank/DDBJ databases">
        <title>Mycena genomes resolve the evolution of fungal bioluminescence.</title>
        <authorList>
            <person name="Tsai I.J."/>
        </authorList>
    </citation>
    <scope>NUCLEOTIDE SEQUENCE</scope>
    <source>
        <strain evidence="2">CCC161011</strain>
    </source>
</reference>
<proteinExistence type="predicted"/>
<evidence type="ECO:0000313" key="2">
    <source>
        <dbReference type="EMBL" id="KAF7371669.1"/>
    </source>
</evidence>
<dbReference type="EMBL" id="JACAZI010000001">
    <property type="protein sequence ID" value="KAF7371669.1"/>
    <property type="molecule type" value="Genomic_DNA"/>
</dbReference>
<dbReference type="AlphaFoldDB" id="A0A8H6Z648"/>
<protein>
    <submittedName>
        <fullName evidence="2">Uncharacterized protein</fullName>
    </submittedName>
</protein>
<feature type="compositionally biased region" description="Polar residues" evidence="1">
    <location>
        <begin position="14"/>
        <end position="32"/>
    </location>
</feature>
<name>A0A8H6Z648_9AGAR</name>
<gene>
    <name evidence="2" type="ORF">MVEN_00023000</name>
</gene>
<dbReference type="Proteomes" id="UP000620124">
    <property type="component" value="Unassembled WGS sequence"/>
</dbReference>
<organism evidence="2 3">
    <name type="scientific">Mycena venus</name>
    <dbReference type="NCBI Taxonomy" id="2733690"/>
    <lineage>
        <taxon>Eukaryota</taxon>
        <taxon>Fungi</taxon>
        <taxon>Dikarya</taxon>
        <taxon>Basidiomycota</taxon>
        <taxon>Agaricomycotina</taxon>
        <taxon>Agaricomycetes</taxon>
        <taxon>Agaricomycetidae</taxon>
        <taxon>Agaricales</taxon>
        <taxon>Marasmiineae</taxon>
        <taxon>Mycenaceae</taxon>
        <taxon>Mycena</taxon>
    </lineage>
</organism>
<accession>A0A8H6Z648</accession>
<comment type="caution">
    <text evidence="2">The sequence shown here is derived from an EMBL/GenBank/DDBJ whole genome shotgun (WGS) entry which is preliminary data.</text>
</comment>
<sequence>MDDEHSNPDENNYEDQSLSTESRVDNVQTTPAKRSLEDLTFGMHENTTTQMWSDAQQQDELALRRPILDEKAQLIEMHRLGVFTKEEFIARLEKIEAHCEEVATRPTLAKRPRLSN</sequence>
<dbReference type="OrthoDB" id="3063860at2759"/>
<keyword evidence="3" id="KW-1185">Reference proteome</keyword>
<evidence type="ECO:0000256" key="1">
    <source>
        <dbReference type="SAM" id="MobiDB-lite"/>
    </source>
</evidence>